<sequence>MNPFWTFRVERADKACSSDTKTLLKCLPRTSVFVAQQSLQRAFMFIGGVVKCGIRNGRMARLLTSIICFKASKALSDLSLSLLFISSYKLRHTSSKALTPIIDRNQIVRKYEHIVSANVGHYFTQRNADTLSLSRALCIQAFFQYGQNVRQNSLAQLLDNVDQSGRRYLPLVVVRAGQTAEQNVKQGGQNFFESFGRIGDYYFPDVQRCLSHLQRCVRSSHVQARINPVPSLFSQRVYDRNGAFFCAKVVIFMRTLRGHFANHTTNLVQQISQQLHTGKSNSPIQVEQALFQLGQKQTNGTISIHVDNSLSGLDRSVPQKFRVIGQSFQNGLNDQTNLFDAQRAKHFTESLSSARPIHRANFGHQFFHQPRDYFGQAIFSDHFDHGAQSLGRHSPDLGHWVQQAELETGQYGRQVGHQVFLVGERVHVSHDLSCHLADFSGTVLEGSFDHWYYER</sequence>
<evidence type="ECO:0000313" key="1">
    <source>
        <dbReference type="EMBL" id="RNA00155.1"/>
    </source>
</evidence>
<evidence type="ECO:0000313" key="2">
    <source>
        <dbReference type="Proteomes" id="UP000276133"/>
    </source>
</evidence>
<comment type="caution">
    <text evidence="1">The sequence shown here is derived from an EMBL/GenBank/DDBJ whole genome shotgun (WGS) entry which is preliminary data.</text>
</comment>
<reference evidence="1 2" key="1">
    <citation type="journal article" date="2018" name="Sci. Rep.">
        <title>Genomic signatures of local adaptation to the degree of environmental predictability in rotifers.</title>
        <authorList>
            <person name="Franch-Gras L."/>
            <person name="Hahn C."/>
            <person name="Garcia-Roger E.M."/>
            <person name="Carmona M.J."/>
            <person name="Serra M."/>
            <person name="Gomez A."/>
        </authorList>
    </citation>
    <scope>NUCLEOTIDE SEQUENCE [LARGE SCALE GENOMIC DNA]</scope>
    <source>
        <strain evidence="1">HYR1</strain>
    </source>
</reference>
<dbReference type="AlphaFoldDB" id="A0A3M7PN16"/>
<protein>
    <submittedName>
        <fullName evidence="1">Uncharacterized protein</fullName>
    </submittedName>
</protein>
<name>A0A3M7PN16_BRAPC</name>
<dbReference type="Proteomes" id="UP000276133">
    <property type="component" value="Unassembled WGS sequence"/>
</dbReference>
<dbReference type="EMBL" id="REGN01009882">
    <property type="protein sequence ID" value="RNA00155.1"/>
    <property type="molecule type" value="Genomic_DNA"/>
</dbReference>
<organism evidence="1 2">
    <name type="scientific">Brachionus plicatilis</name>
    <name type="common">Marine rotifer</name>
    <name type="synonym">Brachionus muelleri</name>
    <dbReference type="NCBI Taxonomy" id="10195"/>
    <lineage>
        <taxon>Eukaryota</taxon>
        <taxon>Metazoa</taxon>
        <taxon>Spiralia</taxon>
        <taxon>Gnathifera</taxon>
        <taxon>Rotifera</taxon>
        <taxon>Eurotatoria</taxon>
        <taxon>Monogononta</taxon>
        <taxon>Pseudotrocha</taxon>
        <taxon>Ploima</taxon>
        <taxon>Brachionidae</taxon>
        <taxon>Brachionus</taxon>
    </lineage>
</organism>
<accession>A0A3M7PN16</accession>
<proteinExistence type="predicted"/>
<keyword evidence="2" id="KW-1185">Reference proteome</keyword>
<gene>
    <name evidence="1" type="ORF">BpHYR1_008586</name>
</gene>